<protein>
    <submittedName>
        <fullName evidence="3">Uncharacterized protein</fullName>
    </submittedName>
</protein>
<feature type="compositionally biased region" description="Basic and acidic residues" evidence="1">
    <location>
        <begin position="1"/>
        <end position="11"/>
    </location>
</feature>
<keyword evidence="2" id="KW-0472">Membrane</keyword>
<dbReference type="PANTHER" id="PTHR37848">
    <property type="entry name" value="EXPRESSED PROTEIN"/>
    <property type="match status" value="1"/>
</dbReference>
<name>S7ZNF0_PENO1</name>
<accession>S7ZNF0</accession>
<gene>
    <name evidence="3" type="ORF">PDE_07170</name>
</gene>
<evidence type="ECO:0000256" key="1">
    <source>
        <dbReference type="SAM" id="MobiDB-lite"/>
    </source>
</evidence>
<dbReference type="OrthoDB" id="203796at2759"/>
<keyword evidence="4" id="KW-1185">Reference proteome</keyword>
<keyword evidence="2" id="KW-0812">Transmembrane</keyword>
<dbReference type="EMBL" id="KB644414">
    <property type="protein sequence ID" value="EPS32210.1"/>
    <property type="molecule type" value="Genomic_DNA"/>
</dbReference>
<feature type="transmembrane region" description="Helical" evidence="2">
    <location>
        <begin position="311"/>
        <end position="332"/>
    </location>
</feature>
<evidence type="ECO:0000313" key="3">
    <source>
        <dbReference type="EMBL" id="EPS32210.1"/>
    </source>
</evidence>
<feature type="region of interest" description="Disordered" evidence="1">
    <location>
        <begin position="1"/>
        <end position="48"/>
    </location>
</feature>
<dbReference type="PANTHER" id="PTHR37848:SF1">
    <property type="entry name" value="SUN DOMAIN-CONTAINING PROTEIN"/>
    <property type="match status" value="1"/>
</dbReference>
<proteinExistence type="predicted"/>
<keyword evidence="2" id="KW-1133">Transmembrane helix</keyword>
<dbReference type="eggNOG" id="ENOG502S4VJ">
    <property type="taxonomic scope" value="Eukaryota"/>
</dbReference>
<dbReference type="PhylomeDB" id="S7ZNF0"/>
<dbReference type="Proteomes" id="UP000019376">
    <property type="component" value="Unassembled WGS sequence"/>
</dbReference>
<organism evidence="3 4">
    <name type="scientific">Penicillium oxalicum (strain 114-2 / CGMCC 5302)</name>
    <name type="common">Penicillium decumbens</name>
    <dbReference type="NCBI Taxonomy" id="933388"/>
    <lineage>
        <taxon>Eukaryota</taxon>
        <taxon>Fungi</taxon>
        <taxon>Dikarya</taxon>
        <taxon>Ascomycota</taxon>
        <taxon>Pezizomycotina</taxon>
        <taxon>Eurotiomycetes</taxon>
        <taxon>Eurotiomycetidae</taxon>
        <taxon>Eurotiales</taxon>
        <taxon>Aspergillaceae</taxon>
        <taxon>Penicillium</taxon>
    </lineage>
</organism>
<dbReference type="HOGENOM" id="CLU_042303_0_1_1"/>
<feature type="compositionally biased region" description="Acidic residues" evidence="1">
    <location>
        <begin position="23"/>
        <end position="39"/>
    </location>
</feature>
<evidence type="ECO:0000313" key="4">
    <source>
        <dbReference type="Proteomes" id="UP000019376"/>
    </source>
</evidence>
<dbReference type="AlphaFoldDB" id="S7ZNF0"/>
<evidence type="ECO:0000256" key="2">
    <source>
        <dbReference type="SAM" id="Phobius"/>
    </source>
</evidence>
<sequence length="460" mass="52286">MGRLNSDDRADAASSHSLHSIADEDDLPPPYTDEPDLDSDLTSGPVPGIVSSRASVPFRPLRIIDSAYAIPGSRGVHSHDARVVSLAPELSTNADELFHLMRRQLKLPVRPMLLIRGSHTDSSHDGKEKKTNTVIDFEFRLDLAETMLTGWEGHPISLNWMEVNMIKDNDGALAFRGGIMRSHTYKPPKTRRGCDRPTDSDATLLGPDIEAGHDLDEQAEQSEQPVITEPSLSDTLKVWCERYCLDPSPVKSFTIHRELRGFDNMIMRNILDSHIRELNYRGTIQQWFSPAHKTVTIYSPHWINRLRMNRFVWWMVVLLQLWIITWPIIWLMEKRYEVASTRWNASLDPQVGNGLVNCYAQNRNESALAEWWAPAVKQAAWTRRSGDSNLLTRLDAERVQGMTTEQLINFRPRETDAELERRQRVARGEGGFVDNLVGLARGISEVGQDWRFTTGWGANS</sequence>
<reference evidence="3 4" key="1">
    <citation type="journal article" date="2013" name="PLoS ONE">
        <title>Genomic and secretomic analyses reveal unique features of the lignocellulolytic enzyme system of Penicillium decumbens.</title>
        <authorList>
            <person name="Liu G."/>
            <person name="Zhang L."/>
            <person name="Wei X."/>
            <person name="Zou G."/>
            <person name="Qin Y."/>
            <person name="Ma L."/>
            <person name="Li J."/>
            <person name="Zheng H."/>
            <person name="Wang S."/>
            <person name="Wang C."/>
            <person name="Xun L."/>
            <person name="Zhao G.-P."/>
            <person name="Zhou Z."/>
            <person name="Qu Y."/>
        </authorList>
    </citation>
    <scope>NUCLEOTIDE SEQUENCE [LARGE SCALE GENOMIC DNA]</scope>
    <source>
        <strain evidence="4">114-2 / CGMCC 5302</strain>
    </source>
</reference>